<comment type="caution">
    <text evidence="2">The sequence shown here is derived from an EMBL/GenBank/DDBJ whole genome shotgun (WGS) entry which is preliminary data.</text>
</comment>
<name>A0AAE1UDH4_9EUCA</name>
<dbReference type="Proteomes" id="UP001292094">
    <property type="component" value="Unassembled WGS sequence"/>
</dbReference>
<sequence length="103" mass="11470">MTIIPTTTITSPLQPPPPPPLPPPPPPPPPTPPPPPPPPPYDHHLSQCHQYHLQPYKWTKCTPNFLSPQLIPSPLPKATRDILPPPSCFWWGEHTVTVPNLLF</sequence>
<evidence type="ECO:0000313" key="2">
    <source>
        <dbReference type="EMBL" id="KAK4315185.1"/>
    </source>
</evidence>
<keyword evidence="3" id="KW-1185">Reference proteome</keyword>
<organism evidence="2 3">
    <name type="scientific">Petrolisthes manimaculis</name>
    <dbReference type="NCBI Taxonomy" id="1843537"/>
    <lineage>
        <taxon>Eukaryota</taxon>
        <taxon>Metazoa</taxon>
        <taxon>Ecdysozoa</taxon>
        <taxon>Arthropoda</taxon>
        <taxon>Crustacea</taxon>
        <taxon>Multicrustacea</taxon>
        <taxon>Malacostraca</taxon>
        <taxon>Eumalacostraca</taxon>
        <taxon>Eucarida</taxon>
        <taxon>Decapoda</taxon>
        <taxon>Pleocyemata</taxon>
        <taxon>Anomura</taxon>
        <taxon>Galatheoidea</taxon>
        <taxon>Porcellanidae</taxon>
        <taxon>Petrolisthes</taxon>
    </lineage>
</organism>
<evidence type="ECO:0000256" key="1">
    <source>
        <dbReference type="SAM" id="MobiDB-lite"/>
    </source>
</evidence>
<gene>
    <name evidence="2" type="ORF">Pmani_013581</name>
</gene>
<proteinExistence type="predicted"/>
<reference evidence="2" key="1">
    <citation type="submission" date="2023-11" db="EMBL/GenBank/DDBJ databases">
        <title>Genome assemblies of two species of porcelain crab, Petrolisthes cinctipes and Petrolisthes manimaculis (Anomura: Porcellanidae).</title>
        <authorList>
            <person name="Angst P."/>
        </authorList>
    </citation>
    <scope>NUCLEOTIDE SEQUENCE</scope>
    <source>
        <strain evidence="2">PB745_02</strain>
        <tissue evidence="2">Gill</tissue>
    </source>
</reference>
<accession>A0AAE1UDH4</accession>
<feature type="compositionally biased region" description="Pro residues" evidence="1">
    <location>
        <begin position="13"/>
        <end position="40"/>
    </location>
</feature>
<evidence type="ECO:0000313" key="3">
    <source>
        <dbReference type="Proteomes" id="UP001292094"/>
    </source>
</evidence>
<dbReference type="EMBL" id="JAWZYT010001131">
    <property type="protein sequence ID" value="KAK4315185.1"/>
    <property type="molecule type" value="Genomic_DNA"/>
</dbReference>
<feature type="compositionally biased region" description="Low complexity" evidence="1">
    <location>
        <begin position="1"/>
        <end position="12"/>
    </location>
</feature>
<dbReference type="PRINTS" id="PR01217">
    <property type="entry name" value="PRICHEXTENSN"/>
</dbReference>
<dbReference type="AlphaFoldDB" id="A0AAE1UDH4"/>
<feature type="region of interest" description="Disordered" evidence="1">
    <location>
        <begin position="1"/>
        <end position="44"/>
    </location>
</feature>
<protein>
    <submittedName>
        <fullName evidence="2">Uncharacterized protein</fullName>
    </submittedName>
</protein>